<evidence type="ECO:0000256" key="3">
    <source>
        <dbReference type="ARBA" id="ARBA00016197"/>
    </source>
</evidence>
<dbReference type="SUPFAM" id="SSF56112">
    <property type="entry name" value="Protein kinase-like (PK-like)"/>
    <property type="match status" value="1"/>
</dbReference>
<keyword evidence="9" id="KW-1185">Reference proteome</keyword>
<protein>
    <recommendedName>
        <fullName evidence="3">Altered inheritance of mitochondria protein 9, mitochondrial</fullName>
    </recommendedName>
    <alternativeName>
        <fullName evidence="6">Found in mitochondrial proteome protein 29</fullName>
    </alternativeName>
</protein>
<keyword evidence="4" id="KW-0809">Transit peptide</keyword>
<dbReference type="InterPro" id="IPR011009">
    <property type="entry name" value="Kinase-like_dom_sf"/>
</dbReference>
<dbReference type="Gene3D" id="3.90.1200.10">
    <property type="match status" value="1"/>
</dbReference>
<evidence type="ECO:0000313" key="8">
    <source>
        <dbReference type="EMBL" id="KAE8140648.1"/>
    </source>
</evidence>
<dbReference type="AlphaFoldDB" id="A0A5N6T2W7"/>
<dbReference type="InterPro" id="IPR002575">
    <property type="entry name" value="Aminoglycoside_PTrfase"/>
</dbReference>
<reference evidence="8 9" key="1">
    <citation type="submission" date="2019-04" db="EMBL/GenBank/DDBJ databases">
        <title>Friends and foes A comparative genomics study of 23 Aspergillus species from section Flavi.</title>
        <authorList>
            <consortium name="DOE Joint Genome Institute"/>
            <person name="Kjaerbolling I."/>
            <person name="Vesth T."/>
            <person name="Frisvad J.C."/>
            <person name="Nybo J.L."/>
            <person name="Theobald S."/>
            <person name="Kildgaard S."/>
            <person name="Isbrandt T."/>
            <person name="Kuo A."/>
            <person name="Sato A."/>
            <person name="Lyhne E.K."/>
            <person name="Kogle M.E."/>
            <person name="Wiebenga A."/>
            <person name="Kun R.S."/>
            <person name="Lubbers R.J."/>
            <person name="Makela M.R."/>
            <person name="Barry K."/>
            <person name="Chovatia M."/>
            <person name="Clum A."/>
            <person name="Daum C."/>
            <person name="Haridas S."/>
            <person name="He G."/>
            <person name="LaButti K."/>
            <person name="Lipzen A."/>
            <person name="Mondo S."/>
            <person name="Riley R."/>
            <person name="Salamov A."/>
            <person name="Simmons B.A."/>
            <person name="Magnuson J.K."/>
            <person name="Henrissat B."/>
            <person name="Mortensen U.H."/>
            <person name="Larsen T.O."/>
            <person name="Devries R.P."/>
            <person name="Grigoriev I.V."/>
            <person name="Machida M."/>
            <person name="Baker S.E."/>
            <person name="Andersen M.R."/>
        </authorList>
    </citation>
    <scope>NUCLEOTIDE SEQUENCE [LARGE SCALE GENOMIC DNA]</scope>
    <source>
        <strain evidence="8 9">CBS 117625</strain>
    </source>
</reference>
<accession>A0A5N6T2W7</accession>
<dbReference type="InterPro" id="IPR051035">
    <property type="entry name" value="Mito_inheritance_9"/>
</dbReference>
<name>A0A5N6T2W7_ASPPS</name>
<comment type="subcellular location">
    <subcellularLocation>
        <location evidence="1">Mitochondrion</location>
    </subcellularLocation>
</comment>
<proteinExistence type="inferred from homology"/>
<dbReference type="Proteomes" id="UP000325672">
    <property type="component" value="Unassembled WGS sequence"/>
</dbReference>
<evidence type="ECO:0000256" key="2">
    <source>
        <dbReference type="ARBA" id="ARBA00005543"/>
    </source>
</evidence>
<keyword evidence="5" id="KW-0496">Mitochondrion</keyword>
<evidence type="ECO:0000256" key="4">
    <source>
        <dbReference type="ARBA" id="ARBA00022946"/>
    </source>
</evidence>
<evidence type="ECO:0000256" key="5">
    <source>
        <dbReference type="ARBA" id="ARBA00023128"/>
    </source>
</evidence>
<comment type="similarity">
    <text evidence="2">Belongs to the AIM9 family.</text>
</comment>
<dbReference type="RefSeq" id="XP_031916711.1">
    <property type="nucleotide sequence ID" value="XM_032061456.1"/>
</dbReference>
<evidence type="ECO:0000256" key="1">
    <source>
        <dbReference type="ARBA" id="ARBA00004173"/>
    </source>
</evidence>
<dbReference type="GeneID" id="43645666"/>
<sequence length="424" mass="48873">MSVLGQKVFHRFVGSTNTHEPNATRNNLFYYTSGRWLYDEHSQLSRRYIEFNIQALQRHASQVLRARCIGITKLPEGLYNRVLSLEMEGGGELRNVLDIPVPNALAWSLPLPELNSVGTEYVLMERVNGRQLSDNLVEIEKKFVNTIFTGYGRTAKKYLAAVVRREISLLQNSATHKPKDVPAAVRRLKGTINNHIRLLEKFVMVLPHILPTGELTRPVLMHRDLHLDTIFIDPADPTKISSIIDWQAIPLFFDCDDPYPWGAIQPQLPDEFDTLSPTEKELAREAHDRLRLKKFYELASRKFNPLLIRAMDSMKSDDDPTSYFFYLVGQSSSDGPVTLRELLVQIYENWDQIAKKQGLRMQCPISFTEEEIRNGRRQGEEWAIAFNEFENLRAQLLGKEGWVFSEEYDEAMQIYHSIEVDGTT</sequence>
<organism evidence="8 9">
    <name type="scientific">Aspergillus pseudotamarii</name>
    <dbReference type="NCBI Taxonomy" id="132259"/>
    <lineage>
        <taxon>Eukaryota</taxon>
        <taxon>Fungi</taxon>
        <taxon>Dikarya</taxon>
        <taxon>Ascomycota</taxon>
        <taxon>Pezizomycotina</taxon>
        <taxon>Eurotiomycetes</taxon>
        <taxon>Eurotiomycetidae</taxon>
        <taxon>Eurotiales</taxon>
        <taxon>Aspergillaceae</taxon>
        <taxon>Aspergillus</taxon>
        <taxon>Aspergillus subgen. Circumdati</taxon>
    </lineage>
</organism>
<dbReference type="OrthoDB" id="2906425at2759"/>
<dbReference type="EMBL" id="ML743561">
    <property type="protein sequence ID" value="KAE8140648.1"/>
    <property type="molecule type" value="Genomic_DNA"/>
</dbReference>
<dbReference type="PANTHER" id="PTHR36091:SF1">
    <property type="entry name" value="ALTERED INHERITANCE OF MITOCHONDRIA PROTEIN 9, MITOCHONDRIAL"/>
    <property type="match status" value="1"/>
</dbReference>
<dbReference type="PANTHER" id="PTHR36091">
    <property type="entry name" value="ALTERED INHERITANCE OF MITOCHONDRIA PROTEIN 9, MITOCHONDRIAL"/>
    <property type="match status" value="1"/>
</dbReference>
<dbReference type="Pfam" id="PF01636">
    <property type="entry name" value="APH"/>
    <property type="match status" value="1"/>
</dbReference>
<evidence type="ECO:0000256" key="6">
    <source>
        <dbReference type="ARBA" id="ARBA00031849"/>
    </source>
</evidence>
<feature type="domain" description="Aminoglycoside phosphotransferase" evidence="7">
    <location>
        <begin position="99"/>
        <end position="247"/>
    </location>
</feature>
<evidence type="ECO:0000313" key="9">
    <source>
        <dbReference type="Proteomes" id="UP000325672"/>
    </source>
</evidence>
<dbReference type="GO" id="GO:0005739">
    <property type="term" value="C:mitochondrion"/>
    <property type="evidence" value="ECO:0007669"/>
    <property type="project" value="UniProtKB-SubCell"/>
</dbReference>
<evidence type="ECO:0000259" key="7">
    <source>
        <dbReference type="Pfam" id="PF01636"/>
    </source>
</evidence>
<gene>
    <name evidence="8" type="ORF">BDV38DRAFT_290295</name>
</gene>